<dbReference type="InterPro" id="IPR013783">
    <property type="entry name" value="Ig-like_fold"/>
</dbReference>
<feature type="region of interest" description="Disordered" evidence="5">
    <location>
        <begin position="300"/>
        <end position="319"/>
    </location>
</feature>
<dbReference type="Pfam" id="PF01462">
    <property type="entry name" value="LRRNT"/>
    <property type="match status" value="1"/>
</dbReference>
<feature type="domain" description="Ig-like" evidence="7">
    <location>
        <begin position="304"/>
        <end position="371"/>
    </location>
</feature>
<evidence type="ECO:0000256" key="6">
    <source>
        <dbReference type="SAM" id="SignalP"/>
    </source>
</evidence>
<comment type="caution">
    <text evidence="8">The sequence shown here is derived from an EMBL/GenBank/DDBJ whole genome shotgun (WGS) entry which is preliminary data.</text>
</comment>
<dbReference type="Pfam" id="PF07679">
    <property type="entry name" value="I-set"/>
    <property type="match status" value="1"/>
</dbReference>
<evidence type="ECO:0000256" key="4">
    <source>
        <dbReference type="ARBA" id="ARBA00023180"/>
    </source>
</evidence>
<dbReference type="SUPFAM" id="SSF52058">
    <property type="entry name" value="L domain-like"/>
    <property type="match status" value="1"/>
</dbReference>
<dbReference type="EMBL" id="JBGFUD010010819">
    <property type="protein sequence ID" value="MFH4983023.1"/>
    <property type="molecule type" value="Genomic_DNA"/>
</dbReference>
<dbReference type="InterPro" id="IPR036179">
    <property type="entry name" value="Ig-like_dom_sf"/>
</dbReference>
<dbReference type="InterPro" id="IPR050467">
    <property type="entry name" value="LRFN"/>
</dbReference>
<feature type="compositionally biased region" description="Polar residues" evidence="5">
    <location>
        <begin position="302"/>
        <end position="311"/>
    </location>
</feature>
<accession>A0ABD6F0G9</accession>
<name>A0ABD6F0G9_9BILA</name>
<organism evidence="8 9">
    <name type="scientific">Gnathostoma spinigerum</name>
    <dbReference type="NCBI Taxonomy" id="75299"/>
    <lineage>
        <taxon>Eukaryota</taxon>
        <taxon>Metazoa</taxon>
        <taxon>Ecdysozoa</taxon>
        <taxon>Nematoda</taxon>
        <taxon>Chromadorea</taxon>
        <taxon>Rhabditida</taxon>
        <taxon>Spirurina</taxon>
        <taxon>Gnathostomatomorpha</taxon>
        <taxon>Gnathostomatoidea</taxon>
        <taxon>Gnathostomatidae</taxon>
        <taxon>Gnathostoma</taxon>
    </lineage>
</organism>
<evidence type="ECO:0000256" key="1">
    <source>
        <dbReference type="ARBA" id="ARBA00022614"/>
    </source>
</evidence>
<dbReference type="InterPro" id="IPR000372">
    <property type="entry name" value="LRRNT"/>
</dbReference>
<keyword evidence="3" id="KW-1015">Disulfide bond</keyword>
<dbReference type="InterPro" id="IPR032675">
    <property type="entry name" value="LRR_dom_sf"/>
</dbReference>
<keyword evidence="9" id="KW-1185">Reference proteome</keyword>
<evidence type="ECO:0000256" key="3">
    <source>
        <dbReference type="ARBA" id="ARBA00023157"/>
    </source>
</evidence>
<feature type="signal peptide" evidence="6">
    <location>
        <begin position="1"/>
        <end position="18"/>
    </location>
</feature>
<gene>
    <name evidence="8" type="ORF">AB6A40_009732</name>
</gene>
<evidence type="ECO:0000259" key="7">
    <source>
        <dbReference type="PROSITE" id="PS50835"/>
    </source>
</evidence>
<dbReference type="InterPro" id="IPR007110">
    <property type="entry name" value="Ig-like_dom"/>
</dbReference>
<evidence type="ECO:0000313" key="8">
    <source>
        <dbReference type="EMBL" id="MFH4983023.1"/>
    </source>
</evidence>
<dbReference type="InterPro" id="IPR013098">
    <property type="entry name" value="Ig_I-set"/>
</dbReference>
<dbReference type="PANTHER" id="PTHR45842:SF12">
    <property type="entry name" value="KEKKON 5, ISOFORM A"/>
    <property type="match status" value="1"/>
</dbReference>
<evidence type="ECO:0000256" key="2">
    <source>
        <dbReference type="ARBA" id="ARBA00022729"/>
    </source>
</evidence>
<sequence length="371" mass="42855">MKILLIFLLCLLATPSTAKCPLVCNCDEKEVNCRGRSLEKIPRNLPPKIHHLDLRDNDIQAILRSDLKGYDHLETLLISNNQIEYIDENFLDMLPSLKKLSISRNVIRYIPMLCSQTSHLIHADFHMNQISKIHNLAFSQLIYLRTINLENNLIQSLPQSLPFHTSHIHTIHLLGNPINCDCRWRPFIESSRLQTDKMSLCLNPPELRDVPIVTLKSSDVECLTPTVMSGRHSLILSCRPNAKSTFWFYRDTPLSDSLRPDFVYLPNNSISIPKSFNPNLIKCAIDHSISIKRRTRHLKESTPPSFTLRPSSRSHREGSRVRLDCEVVGSPRPKIQWYFNGRKLKPSRKYEMNFEKTTLNVDPFLERDVGK</sequence>
<evidence type="ECO:0000256" key="5">
    <source>
        <dbReference type="SAM" id="MobiDB-lite"/>
    </source>
</evidence>
<dbReference type="Gene3D" id="2.60.40.10">
    <property type="entry name" value="Immunoglobulins"/>
    <property type="match status" value="1"/>
</dbReference>
<feature type="chain" id="PRO_5044782023" description="Ig-like domain-containing protein" evidence="6">
    <location>
        <begin position="19"/>
        <end position="371"/>
    </location>
</feature>
<protein>
    <recommendedName>
        <fullName evidence="7">Ig-like domain-containing protein</fullName>
    </recommendedName>
</protein>
<dbReference type="SUPFAM" id="SSF48726">
    <property type="entry name" value="Immunoglobulin"/>
    <property type="match status" value="1"/>
</dbReference>
<reference evidence="8 9" key="1">
    <citation type="submission" date="2024-08" db="EMBL/GenBank/DDBJ databases">
        <title>Gnathostoma spinigerum genome.</title>
        <authorList>
            <person name="Gonzalez-Bertolin B."/>
            <person name="Monzon S."/>
            <person name="Zaballos A."/>
            <person name="Jimenez P."/>
            <person name="Dekumyoy P."/>
            <person name="Varona S."/>
            <person name="Cuesta I."/>
            <person name="Sumanam S."/>
            <person name="Adisakwattana P."/>
            <person name="Gasser R.B."/>
            <person name="Hernandez-Gonzalez A."/>
            <person name="Young N.D."/>
            <person name="Perteguer M.J."/>
        </authorList>
    </citation>
    <scope>NUCLEOTIDE SEQUENCE [LARGE SCALE GENOMIC DNA]</scope>
    <source>
        <strain evidence="8">AL3</strain>
        <tissue evidence="8">Liver</tissue>
    </source>
</reference>
<dbReference type="PANTHER" id="PTHR45842">
    <property type="entry name" value="SYNAPTIC ADHESION-LIKE MOLECULE SALM"/>
    <property type="match status" value="1"/>
</dbReference>
<keyword evidence="4" id="KW-0325">Glycoprotein</keyword>
<evidence type="ECO:0000313" key="9">
    <source>
        <dbReference type="Proteomes" id="UP001608902"/>
    </source>
</evidence>
<dbReference type="PROSITE" id="PS50835">
    <property type="entry name" value="IG_LIKE"/>
    <property type="match status" value="1"/>
</dbReference>
<dbReference type="SMART" id="SM00013">
    <property type="entry name" value="LRRNT"/>
    <property type="match status" value="1"/>
</dbReference>
<dbReference type="Gene3D" id="3.80.10.10">
    <property type="entry name" value="Ribonuclease Inhibitor"/>
    <property type="match status" value="1"/>
</dbReference>
<proteinExistence type="predicted"/>
<dbReference type="AlphaFoldDB" id="A0ABD6F0G9"/>
<keyword evidence="1" id="KW-0433">Leucine-rich repeat</keyword>
<dbReference type="Proteomes" id="UP001608902">
    <property type="component" value="Unassembled WGS sequence"/>
</dbReference>
<dbReference type="InterPro" id="IPR001611">
    <property type="entry name" value="Leu-rich_rpt"/>
</dbReference>
<keyword evidence="2 6" id="KW-0732">Signal</keyword>
<dbReference type="Pfam" id="PF13855">
    <property type="entry name" value="LRR_8"/>
    <property type="match status" value="1"/>
</dbReference>